<dbReference type="InterPro" id="IPR010147">
    <property type="entry name" value="CRISPR-assoc_prot_CasD"/>
</dbReference>
<organism evidence="2 3">
    <name type="scientific">Lawsonella clevelandensis</name>
    <dbReference type="NCBI Taxonomy" id="1528099"/>
    <lineage>
        <taxon>Bacteria</taxon>
        <taxon>Bacillati</taxon>
        <taxon>Actinomycetota</taxon>
        <taxon>Actinomycetes</taxon>
        <taxon>Mycobacteriales</taxon>
        <taxon>Lawsonellaceae</taxon>
        <taxon>Lawsonella</taxon>
    </lineage>
</organism>
<keyword evidence="3" id="KW-1185">Reference proteome</keyword>
<dbReference type="GeneID" id="84895560"/>
<dbReference type="Pfam" id="PF09704">
    <property type="entry name" value="Cas_Cas5d"/>
    <property type="match status" value="1"/>
</dbReference>
<dbReference type="NCBIfam" id="TIGR02593">
    <property type="entry name" value="CRISPR_cas5"/>
    <property type="match status" value="1"/>
</dbReference>
<dbReference type="Proteomes" id="UP000324288">
    <property type="component" value="Chromosome"/>
</dbReference>
<evidence type="ECO:0000256" key="1">
    <source>
        <dbReference type="ARBA" id="ARBA00023118"/>
    </source>
</evidence>
<dbReference type="RefSeq" id="WP_082346564.1">
    <property type="nucleotide sequence ID" value="NZ_CP009312.1"/>
</dbReference>
<dbReference type="InterPro" id="IPR013422">
    <property type="entry name" value="CRISPR-assoc_prot_Cas5_N"/>
</dbReference>
<gene>
    <name evidence="2" type="primary">casD</name>
    <name evidence="2" type="ORF">LC603019_00921</name>
</gene>
<dbReference type="GO" id="GO:0003723">
    <property type="term" value="F:RNA binding"/>
    <property type="evidence" value="ECO:0007669"/>
    <property type="project" value="InterPro"/>
</dbReference>
<protein>
    <submittedName>
        <fullName evidence="2">CRISPR system Cascade subunit CasD</fullName>
    </submittedName>
</protein>
<dbReference type="NCBIfam" id="TIGR01868">
    <property type="entry name" value="casD_Cas5e"/>
    <property type="match status" value="1"/>
</dbReference>
<accession>A0A5E3ZXW5</accession>
<reference evidence="2 3" key="1">
    <citation type="submission" date="2019-04" db="EMBL/GenBank/DDBJ databases">
        <authorList>
            <person name="Seth-Smith MB H."/>
            <person name="Seth-Smith H."/>
        </authorList>
    </citation>
    <scope>NUCLEOTIDE SEQUENCE [LARGE SCALE GENOMIC DNA]</scope>
    <source>
        <strain evidence="2">USB-603019</strain>
    </source>
</reference>
<evidence type="ECO:0000313" key="2">
    <source>
        <dbReference type="EMBL" id="VHO00652.1"/>
    </source>
</evidence>
<keyword evidence="1" id="KW-0051">Antiviral defense</keyword>
<dbReference type="AlphaFoldDB" id="A0A5E3ZXW5"/>
<name>A0A5E3ZXW5_9ACTN</name>
<dbReference type="GO" id="GO:0051607">
    <property type="term" value="P:defense response to virus"/>
    <property type="evidence" value="ECO:0007669"/>
    <property type="project" value="UniProtKB-KW"/>
</dbReference>
<dbReference type="CDD" id="cd09645">
    <property type="entry name" value="Cas5_I-E"/>
    <property type="match status" value="1"/>
</dbReference>
<proteinExistence type="predicted"/>
<dbReference type="InterPro" id="IPR021124">
    <property type="entry name" value="CRISPR-assoc_prot_Cas5"/>
</dbReference>
<dbReference type="GO" id="GO:0043571">
    <property type="term" value="P:maintenance of CRISPR repeat elements"/>
    <property type="evidence" value="ECO:0007669"/>
    <property type="project" value="InterPro"/>
</dbReference>
<dbReference type="Gene3D" id="3.30.70.2660">
    <property type="match status" value="1"/>
</dbReference>
<evidence type="ECO:0000313" key="3">
    <source>
        <dbReference type="Proteomes" id="UP000324288"/>
    </source>
</evidence>
<sequence>MSSFSLLLLLRGPMQSWGDESRYTTRATAATPSKSGVIGLLAAAEGRRRSDPIEDLTKLKLAVRVDQSGTLLRDYQTAQPWQINPQANATLVTRYFLSDASFLVAIESPHREILEGLAHALNHPAFPLFLGRRSCPVSADLVQGIVDEPAVQALHNHEKWHASTAYKKSRSRHVKLPIYRDADPGEIGDLRHDVPLSFSSEHRQYGWRTVIEDAPKIVVNELGTEHDPFFEAVISV</sequence>
<dbReference type="EMBL" id="LR584267">
    <property type="protein sequence ID" value="VHO00652.1"/>
    <property type="molecule type" value="Genomic_DNA"/>
</dbReference>